<dbReference type="InterPro" id="IPR014729">
    <property type="entry name" value="Rossmann-like_a/b/a_fold"/>
</dbReference>
<gene>
    <name evidence="9" type="ORF">GN330_02360</name>
</gene>
<evidence type="ECO:0000313" key="9">
    <source>
        <dbReference type="EMBL" id="MVA96091.1"/>
    </source>
</evidence>
<keyword evidence="3 7" id="KW-0547">Nucleotide-binding</keyword>
<dbReference type="SUPFAM" id="SSF52374">
    <property type="entry name" value="Nucleotidylyl transferase"/>
    <property type="match status" value="1"/>
</dbReference>
<dbReference type="PRINTS" id="PR00987">
    <property type="entry name" value="TRNASYNTHGLU"/>
</dbReference>
<protein>
    <submittedName>
        <fullName evidence="9">tRNA glutamyl-Q(34) synthetase GluQRS</fullName>
        <ecNumber evidence="9">6.1.1.-</ecNumber>
    </submittedName>
</protein>
<dbReference type="GO" id="GO:0005524">
    <property type="term" value="F:ATP binding"/>
    <property type="evidence" value="ECO:0007669"/>
    <property type="project" value="UniProtKB-KW"/>
</dbReference>
<keyword evidence="7" id="KW-0648">Protein biosynthesis</keyword>
<feature type="domain" description="Glutamyl/glutaminyl-tRNA synthetase class Ib catalytic" evidence="8">
    <location>
        <begin position="6"/>
        <end position="271"/>
    </location>
</feature>
<evidence type="ECO:0000256" key="7">
    <source>
        <dbReference type="RuleBase" id="RU363037"/>
    </source>
</evidence>
<comment type="caution">
    <text evidence="9">The sequence shown here is derived from an EMBL/GenBank/DDBJ whole genome shotgun (WGS) entry which is preliminary data.</text>
</comment>
<dbReference type="InterPro" id="IPR049940">
    <property type="entry name" value="GluQ/Sye"/>
</dbReference>
<dbReference type="NCBIfam" id="NF004315">
    <property type="entry name" value="PRK05710.1-4"/>
    <property type="match status" value="1"/>
</dbReference>
<name>A0A844QDL1_9HYPH</name>
<proteinExistence type="inferred from homology"/>
<keyword evidence="10" id="KW-1185">Reference proteome</keyword>
<dbReference type="GO" id="GO:0004818">
    <property type="term" value="F:glutamate-tRNA ligase activity"/>
    <property type="evidence" value="ECO:0007669"/>
    <property type="project" value="TreeGrafter"/>
</dbReference>
<evidence type="ECO:0000259" key="8">
    <source>
        <dbReference type="Pfam" id="PF00749"/>
    </source>
</evidence>
<accession>A0A844QDL1</accession>
<dbReference type="GO" id="GO:0005829">
    <property type="term" value="C:cytosol"/>
    <property type="evidence" value="ECO:0007669"/>
    <property type="project" value="TreeGrafter"/>
</dbReference>
<dbReference type="Proteomes" id="UP000463224">
    <property type="component" value="Unassembled WGS sequence"/>
</dbReference>
<keyword evidence="1 7" id="KW-0436">Ligase</keyword>
<dbReference type="PANTHER" id="PTHR43311">
    <property type="entry name" value="GLUTAMATE--TRNA LIGASE"/>
    <property type="match status" value="1"/>
</dbReference>
<dbReference type="InterPro" id="IPR000924">
    <property type="entry name" value="Glu/Gln-tRNA-synth"/>
</dbReference>
<evidence type="ECO:0000256" key="1">
    <source>
        <dbReference type="ARBA" id="ARBA00022598"/>
    </source>
</evidence>
<evidence type="ECO:0000256" key="5">
    <source>
        <dbReference type="ARBA" id="ARBA00022840"/>
    </source>
</evidence>
<comment type="similarity">
    <text evidence="7">Belongs to the class-I aminoacyl-tRNA synthetase family.</text>
</comment>
<dbReference type="InterPro" id="IPR001412">
    <property type="entry name" value="aa-tRNA-synth_I_CS"/>
</dbReference>
<dbReference type="AlphaFoldDB" id="A0A844QDL1"/>
<keyword evidence="4" id="KW-0862">Zinc</keyword>
<dbReference type="RefSeq" id="WP_156711023.1">
    <property type="nucleotide sequence ID" value="NZ_WPHG01000001.1"/>
</dbReference>
<evidence type="ECO:0000256" key="3">
    <source>
        <dbReference type="ARBA" id="ARBA00022741"/>
    </source>
</evidence>
<evidence type="ECO:0000256" key="6">
    <source>
        <dbReference type="ARBA" id="ARBA00023146"/>
    </source>
</evidence>
<dbReference type="InterPro" id="IPR020058">
    <property type="entry name" value="Glu/Gln-tRNA-synth_Ib_cat-dom"/>
</dbReference>
<dbReference type="Pfam" id="PF00749">
    <property type="entry name" value="tRNA-synt_1c"/>
    <property type="match status" value="1"/>
</dbReference>
<dbReference type="PANTHER" id="PTHR43311:SF1">
    <property type="entry name" value="GLUTAMYL-Q TRNA(ASP) SYNTHETASE"/>
    <property type="match status" value="1"/>
</dbReference>
<dbReference type="EC" id="6.1.1.-" evidence="9"/>
<keyword evidence="2" id="KW-0479">Metal-binding</keyword>
<dbReference type="PROSITE" id="PS00178">
    <property type="entry name" value="AA_TRNA_LIGASE_I"/>
    <property type="match status" value="1"/>
</dbReference>
<evidence type="ECO:0000256" key="4">
    <source>
        <dbReference type="ARBA" id="ARBA00022833"/>
    </source>
</evidence>
<evidence type="ECO:0000313" key="10">
    <source>
        <dbReference type="Proteomes" id="UP000463224"/>
    </source>
</evidence>
<sequence>MTVPVFRFAPSPNGALHLGHAYSALLNADLCAASGGRMLLRMEDIDTERCRPEYEVAILADLAWLGLSWEEPMRRQSDHFPDYRGALDRLIDAELVYPAFMSRGEVRAFIADAEIGHKPWPRDPDGAPVYPPSDKTLSLRERQRRMADGQAFSWRLDMRAALDRLSAPLEWMEDGGGPHGETGRVRAEPAAWGDVVLARKDSPASYNLCVVVDDAIQGVSHVVRGRDLFYATAVHRLLQDLLGLPVPAYLHHELVLDADGRKLSKSRGDTALRALRAGGARPDDIRRMVGLPHAAGGAPLKSGE</sequence>
<reference evidence="9 10" key="1">
    <citation type="submission" date="2019-12" db="EMBL/GenBank/DDBJ databases">
        <title>Nitratireductor arenosus sp. nov., Isolated from sea sand, Jeju island, South Korea.</title>
        <authorList>
            <person name="Kim W."/>
        </authorList>
    </citation>
    <scope>NUCLEOTIDE SEQUENCE [LARGE SCALE GENOMIC DNA]</scope>
    <source>
        <strain evidence="9 10">CAU 1489</strain>
    </source>
</reference>
<dbReference type="EMBL" id="WPHG01000001">
    <property type="protein sequence ID" value="MVA96091.1"/>
    <property type="molecule type" value="Genomic_DNA"/>
</dbReference>
<organism evidence="9 10">
    <name type="scientific">Nitratireductor arenosus</name>
    <dbReference type="NCBI Taxonomy" id="2682096"/>
    <lineage>
        <taxon>Bacteria</taxon>
        <taxon>Pseudomonadati</taxon>
        <taxon>Pseudomonadota</taxon>
        <taxon>Alphaproteobacteria</taxon>
        <taxon>Hyphomicrobiales</taxon>
        <taxon>Phyllobacteriaceae</taxon>
        <taxon>Nitratireductor</taxon>
    </lineage>
</organism>
<keyword evidence="6 7" id="KW-0030">Aminoacyl-tRNA synthetase</keyword>
<dbReference type="Gene3D" id="3.40.50.620">
    <property type="entry name" value="HUPs"/>
    <property type="match status" value="1"/>
</dbReference>
<dbReference type="GO" id="GO:0006424">
    <property type="term" value="P:glutamyl-tRNA aminoacylation"/>
    <property type="evidence" value="ECO:0007669"/>
    <property type="project" value="TreeGrafter"/>
</dbReference>
<keyword evidence="5 7" id="KW-0067">ATP-binding</keyword>
<evidence type="ECO:0000256" key="2">
    <source>
        <dbReference type="ARBA" id="ARBA00022723"/>
    </source>
</evidence>